<accession>A0ABR0CAJ1</accession>
<dbReference type="InterPro" id="IPR045518">
    <property type="entry name" value="2EXR"/>
</dbReference>
<proteinExistence type="predicted"/>
<evidence type="ECO:0000313" key="2">
    <source>
        <dbReference type="EMBL" id="KAK4092948.1"/>
    </source>
</evidence>
<keyword evidence="3" id="KW-1185">Reference proteome</keyword>
<gene>
    <name evidence="2" type="ORF">Purlil1_2873</name>
</gene>
<dbReference type="EMBL" id="JAWRVI010000007">
    <property type="protein sequence ID" value="KAK4092948.1"/>
    <property type="molecule type" value="Genomic_DNA"/>
</dbReference>
<feature type="domain" description="2EXR" evidence="1">
    <location>
        <begin position="10"/>
        <end position="75"/>
    </location>
</feature>
<dbReference type="Pfam" id="PF20150">
    <property type="entry name" value="2EXR"/>
    <property type="match status" value="1"/>
</dbReference>
<reference evidence="2 3" key="1">
    <citation type="journal article" date="2024" name="Microbiol. Resour. Announc.">
        <title>Genome annotations for the ascomycete fungi Trichoderma harzianum, Trichoderma aggressivum, and Purpureocillium lilacinum.</title>
        <authorList>
            <person name="Beijen E.P.W."/>
            <person name="Ohm R.A."/>
        </authorList>
    </citation>
    <scope>NUCLEOTIDE SEQUENCE [LARGE SCALE GENOMIC DNA]</scope>
    <source>
        <strain evidence="2 3">CBS 150709</strain>
    </source>
</reference>
<name>A0ABR0CAJ1_PURLI</name>
<comment type="caution">
    <text evidence="2">The sequence shown here is derived from an EMBL/GenBank/DDBJ whole genome shotgun (WGS) entry which is preliminary data.</text>
</comment>
<evidence type="ECO:0000259" key="1">
    <source>
        <dbReference type="Pfam" id="PF20150"/>
    </source>
</evidence>
<sequence>MATMDAGETFSLFSRLPSEVRHGIWRCALLMAEWSLSKAEIRKGRRLTLRGRRRDQSVRQACHEARHVSRLVYTRVPGVGWLNTARHLFFFRDAKAHAKLMTRVADRHDLLRHIEHMVVNPGDWPHLWETLGVVKAHCTALRTLVVVAPWFVPDATTEYDPDVDWAAPWEDWTEVFCKSSADVNSQPLLDAIEYGADTNTRRLAQYRDRLDQAVERLPDPLPNHMRHIDSVFWRTREALQRLQLLVRDFGDGGVALYLRTVAELRPPTATP</sequence>
<protein>
    <recommendedName>
        <fullName evidence="1">2EXR domain-containing protein</fullName>
    </recommendedName>
</protein>
<dbReference type="Proteomes" id="UP001287286">
    <property type="component" value="Unassembled WGS sequence"/>
</dbReference>
<organism evidence="2 3">
    <name type="scientific">Purpureocillium lilacinum</name>
    <name type="common">Paecilomyces lilacinus</name>
    <dbReference type="NCBI Taxonomy" id="33203"/>
    <lineage>
        <taxon>Eukaryota</taxon>
        <taxon>Fungi</taxon>
        <taxon>Dikarya</taxon>
        <taxon>Ascomycota</taxon>
        <taxon>Pezizomycotina</taxon>
        <taxon>Sordariomycetes</taxon>
        <taxon>Hypocreomycetidae</taxon>
        <taxon>Hypocreales</taxon>
        <taxon>Ophiocordycipitaceae</taxon>
        <taxon>Purpureocillium</taxon>
    </lineage>
</organism>
<evidence type="ECO:0000313" key="3">
    <source>
        <dbReference type="Proteomes" id="UP001287286"/>
    </source>
</evidence>